<dbReference type="FunFam" id="1.10.10.10:FF:000001">
    <property type="entry name" value="LysR family transcriptional regulator"/>
    <property type="match status" value="1"/>
</dbReference>
<dbReference type="PRINTS" id="PR00039">
    <property type="entry name" value="HTHLYSR"/>
</dbReference>
<dbReference type="GO" id="GO:0000976">
    <property type="term" value="F:transcription cis-regulatory region binding"/>
    <property type="evidence" value="ECO:0007669"/>
    <property type="project" value="TreeGrafter"/>
</dbReference>
<keyword evidence="5" id="KW-1133">Transmembrane helix</keyword>
<feature type="domain" description="HTH lysR-type" evidence="6">
    <location>
        <begin position="3"/>
        <end position="60"/>
    </location>
</feature>
<dbReference type="EMBL" id="VCLB01000003">
    <property type="protein sequence ID" value="TNB48742.1"/>
    <property type="molecule type" value="Genomic_DNA"/>
</dbReference>
<keyword evidence="5" id="KW-0472">Membrane</keyword>
<dbReference type="InterPro" id="IPR036388">
    <property type="entry name" value="WH-like_DNA-bd_sf"/>
</dbReference>
<dbReference type="PROSITE" id="PS50931">
    <property type="entry name" value="HTH_LYSR"/>
    <property type="match status" value="1"/>
</dbReference>
<comment type="similarity">
    <text evidence="1">Belongs to the LysR transcriptional regulatory family.</text>
</comment>
<dbReference type="GO" id="GO:0003700">
    <property type="term" value="F:DNA-binding transcription factor activity"/>
    <property type="evidence" value="ECO:0007669"/>
    <property type="project" value="InterPro"/>
</dbReference>
<evidence type="ECO:0000256" key="3">
    <source>
        <dbReference type="ARBA" id="ARBA00023125"/>
    </source>
</evidence>
<dbReference type="Pfam" id="PF00126">
    <property type="entry name" value="HTH_1"/>
    <property type="match status" value="1"/>
</dbReference>
<evidence type="ECO:0000313" key="8">
    <source>
        <dbReference type="Proteomes" id="UP000307874"/>
    </source>
</evidence>
<sequence>MPMRIIDMATFVALARNRHFGRTAQELNTTQPAISSRLAILEREYACRLVERGDREFRLTPAGEEALMVFQEVLEKLNTLKSDLKEGGSDAAYIVRIGAIDSVVATWMPDFIEALSHAMPNLRVELTIEGTRDLVAGLSRGEFDLIFGIEPAIGDNFRSFIVCYYEMVWAAAPAVIDEKTTYSVDELSNMPIITFPKGTPPYAYVAPYFQDERVLASKLTSSNSLFAMINLLIGGFGVAAIPSVAIARELENRLLCRVSVAKPFPPMPIVASYQTAVGQNILRAVAEEARKSAASFCDNAASESAWVPPAP</sequence>
<dbReference type="InterPro" id="IPR000847">
    <property type="entry name" value="LysR_HTH_N"/>
</dbReference>
<dbReference type="Gene3D" id="3.40.190.10">
    <property type="entry name" value="Periplasmic binding protein-like II"/>
    <property type="match status" value="2"/>
</dbReference>
<dbReference type="InterPro" id="IPR005119">
    <property type="entry name" value="LysR_subst-bd"/>
</dbReference>
<dbReference type="SUPFAM" id="SSF53850">
    <property type="entry name" value="Periplasmic binding protein-like II"/>
    <property type="match status" value="1"/>
</dbReference>
<keyword evidence="4" id="KW-0804">Transcription</keyword>
<evidence type="ECO:0000256" key="1">
    <source>
        <dbReference type="ARBA" id="ARBA00009437"/>
    </source>
</evidence>
<evidence type="ECO:0000313" key="7">
    <source>
        <dbReference type="EMBL" id="TNB48742.1"/>
    </source>
</evidence>
<evidence type="ECO:0000259" key="6">
    <source>
        <dbReference type="PROSITE" id="PS50931"/>
    </source>
</evidence>
<dbReference type="CDD" id="cd05466">
    <property type="entry name" value="PBP2_LTTR_substrate"/>
    <property type="match status" value="1"/>
</dbReference>
<keyword evidence="2" id="KW-0805">Transcription regulation</keyword>
<keyword evidence="5" id="KW-0812">Transmembrane</keyword>
<comment type="caution">
    <text evidence="7">The sequence shown here is derived from an EMBL/GenBank/DDBJ whole genome shotgun (WGS) entry which is preliminary data.</text>
</comment>
<dbReference type="InterPro" id="IPR036390">
    <property type="entry name" value="WH_DNA-bd_sf"/>
</dbReference>
<accession>A0A5C4JU07</accession>
<dbReference type="Pfam" id="PF03466">
    <property type="entry name" value="LysR_substrate"/>
    <property type="match status" value="1"/>
</dbReference>
<reference evidence="7 8" key="1">
    <citation type="submission" date="2019-05" db="EMBL/GenBank/DDBJ databases">
        <authorList>
            <person name="Lee S.D."/>
        </authorList>
    </citation>
    <scope>NUCLEOTIDE SEQUENCE [LARGE SCALE GENOMIC DNA]</scope>
    <source>
        <strain evidence="7 8">GH2-6</strain>
    </source>
</reference>
<feature type="transmembrane region" description="Helical" evidence="5">
    <location>
        <begin position="225"/>
        <end position="247"/>
    </location>
</feature>
<evidence type="ECO:0000256" key="5">
    <source>
        <dbReference type="SAM" id="Phobius"/>
    </source>
</evidence>
<dbReference type="SUPFAM" id="SSF46785">
    <property type="entry name" value="Winged helix' DNA-binding domain"/>
    <property type="match status" value="1"/>
</dbReference>
<evidence type="ECO:0000256" key="4">
    <source>
        <dbReference type="ARBA" id="ARBA00023163"/>
    </source>
</evidence>
<dbReference type="OrthoDB" id="9791253at2"/>
<evidence type="ECO:0000256" key="2">
    <source>
        <dbReference type="ARBA" id="ARBA00023015"/>
    </source>
</evidence>
<reference evidence="7 8" key="2">
    <citation type="submission" date="2019-06" db="EMBL/GenBank/DDBJ databases">
        <title>Martelella lutilitoris sp. nov., isolated from a tidal mudflat.</title>
        <authorList>
            <person name="Kim Y.-J."/>
        </authorList>
    </citation>
    <scope>NUCLEOTIDE SEQUENCE [LARGE SCALE GENOMIC DNA]</scope>
    <source>
        <strain evidence="7 8">GH2-6</strain>
    </source>
</reference>
<dbReference type="Proteomes" id="UP000307874">
    <property type="component" value="Unassembled WGS sequence"/>
</dbReference>
<keyword evidence="3" id="KW-0238">DNA-binding</keyword>
<dbReference type="PANTHER" id="PTHR30126:SF77">
    <property type="entry name" value="TRANSCRIPTIONAL REGULATORY PROTEIN"/>
    <property type="match status" value="1"/>
</dbReference>
<dbReference type="Gene3D" id="1.10.10.10">
    <property type="entry name" value="Winged helix-like DNA-binding domain superfamily/Winged helix DNA-binding domain"/>
    <property type="match status" value="1"/>
</dbReference>
<keyword evidence="8" id="KW-1185">Reference proteome</keyword>
<organism evidence="7 8">
    <name type="scientific">Martelella lutilitoris</name>
    <dbReference type="NCBI Taxonomy" id="2583532"/>
    <lineage>
        <taxon>Bacteria</taxon>
        <taxon>Pseudomonadati</taxon>
        <taxon>Pseudomonadota</taxon>
        <taxon>Alphaproteobacteria</taxon>
        <taxon>Hyphomicrobiales</taxon>
        <taxon>Aurantimonadaceae</taxon>
        <taxon>Martelella</taxon>
    </lineage>
</organism>
<name>A0A5C4JU07_9HYPH</name>
<proteinExistence type="inferred from homology"/>
<protein>
    <submittedName>
        <fullName evidence="7">LysR family transcriptional regulator</fullName>
    </submittedName>
</protein>
<dbReference type="AlphaFoldDB" id="A0A5C4JU07"/>
<gene>
    <name evidence="7" type="ORF">FF124_06350</name>
</gene>
<dbReference type="PANTHER" id="PTHR30126">
    <property type="entry name" value="HTH-TYPE TRANSCRIPTIONAL REGULATOR"/>
    <property type="match status" value="1"/>
</dbReference>